<reference evidence="3 4" key="1">
    <citation type="journal article" date="2015" name="Stand. Genomic Sci.">
        <title>Genomic Encyclopedia of Bacterial and Archaeal Type Strains, Phase III: the genomes of soil and plant-associated and newly described type strains.</title>
        <authorList>
            <person name="Whitman W.B."/>
            <person name="Woyke T."/>
            <person name="Klenk H.P."/>
            <person name="Zhou Y."/>
            <person name="Lilburn T.G."/>
            <person name="Beck B.J."/>
            <person name="De Vos P."/>
            <person name="Vandamme P."/>
            <person name="Eisen J.A."/>
            <person name="Garrity G."/>
            <person name="Hugenholtz P."/>
            <person name="Kyrpides N.C."/>
        </authorList>
    </citation>
    <scope>NUCLEOTIDE SEQUENCE [LARGE SCALE GENOMIC DNA]</scope>
    <source>
        <strain evidence="3 4">CV53</strain>
    </source>
</reference>
<keyword evidence="4" id="KW-1185">Reference proteome</keyword>
<accession>A0A4R2AWK1</accession>
<protein>
    <recommendedName>
        <fullName evidence="2">Rok N-terminal oligomerisation domain-containing protein</fullName>
    </recommendedName>
</protein>
<organism evidence="3 4">
    <name type="scientific">Mesobacillus foraminis</name>
    <dbReference type="NCBI Taxonomy" id="279826"/>
    <lineage>
        <taxon>Bacteria</taxon>
        <taxon>Bacillati</taxon>
        <taxon>Bacillota</taxon>
        <taxon>Bacilli</taxon>
        <taxon>Bacillales</taxon>
        <taxon>Bacillaceae</taxon>
        <taxon>Mesobacillus</taxon>
    </lineage>
</organism>
<comment type="caution">
    <text evidence="3">The sequence shown here is derived from an EMBL/GenBank/DDBJ whole genome shotgun (WGS) entry which is preliminary data.</text>
</comment>
<proteinExistence type="predicted"/>
<gene>
    <name evidence="3" type="ORF">EV146_1259</name>
</gene>
<dbReference type="GeneID" id="39471142"/>
<dbReference type="Proteomes" id="UP000295689">
    <property type="component" value="Unassembled WGS sequence"/>
</dbReference>
<dbReference type="RefSeq" id="WP_121614364.1">
    <property type="nucleotide sequence ID" value="NZ_CP033045.1"/>
</dbReference>
<feature type="coiled-coil region" evidence="1">
    <location>
        <begin position="6"/>
        <end position="33"/>
    </location>
</feature>
<keyword evidence="1" id="KW-0175">Coiled coil</keyword>
<evidence type="ECO:0000256" key="1">
    <source>
        <dbReference type="SAM" id="Coils"/>
    </source>
</evidence>
<dbReference type="AlphaFoldDB" id="A0A4R2AWK1"/>
<dbReference type="Pfam" id="PF26513">
    <property type="entry name" value="Rok_N"/>
    <property type="match status" value="1"/>
</dbReference>
<dbReference type="EMBL" id="SLVV01000025">
    <property type="protein sequence ID" value="TCN17544.1"/>
    <property type="molecule type" value="Genomic_DNA"/>
</dbReference>
<dbReference type="OrthoDB" id="2452961at2"/>
<sequence>MTFNEKNALLMRLEQLAEHEKNLAEQLRKEREIIFTRLKEIDELDFYCMKEQSTLEKRDVPIAKSQYLN</sequence>
<evidence type="ECO:0000259" key="2">
    <source>
        <dbReference type="Pfam" id="PF26513"/>
    </source>
</evidence>
<feature type="domain" description="Rok N-terminal oligomerisation" evidence="2">
    <location>
        <begin position="2"/>
        <end position="42"/>
    </location>
</feature>
<dbReference type="InterPro" id="IPR058971">
    <property type="entry name" value="Rok_N_oligomerisation"/>
</dbReference>
<name>A0A4R2AWK1_9BACI</name>
<evidence type="ECO:0000313" key="4">
    <source>
        <dbReference type="Proteomes" id="UP000295689"/>
    </source>
</evidence>
<evidence type="ECO:0000313" key="3">
    <source>
        <dbReference type="EMBL" id="TCN17544.1"/>
    </source>
</evidence>